<dbReference type="Proteomes" id="UP000675409">
    <property type="component" value="Unassembled WGS sequence"/>
</dbReference>
<feature type="domain" description="Pseudouridine synthase RsuA/RluA-like" evidence="5">
    <location>
        <begin position="100"/>
        <end position="297"/>
    </location>
</feature>
<evidence type="ECO:0000259" key="5">
    <source>
        <dbReference type="Pfam" id="PF00849"/>
    </source>
</evidence>
<comment type="catalytic activity">
    <reaction evidence="1">
        <text>a uridine in RNA = a pseudouridine in RNA</text>
        <dbReference type="Rhea" id="RHEA:48348"/>
        <dbReference type="Rhea" id="RHEA-COMP:12068"/>
        <dbReference type="Rhea" id="RHEA-COMP:12069"/>
        <dbReference type="ChEBI" id="CHEBI:65314"/>
        <dbReference type="ChEBI" id="CHEBI:65315"/>
    </reaction>
</comment>
<evidence type="ECO:0000256" key="4">
    <source>
        <dbReference type="SAM" id="MobiDB-lite"/>
    </source>
</evidence>
<accession>A0ABS1LGH0</accession>
<evidence type="ECO:0000256" key="3">
    <source>
        <dbReference type="ARBA" id="ARBA00033164"/>
    </source>
</evidence>
<sequence>MRSPLPVRDGLNPTRLVLPHDAATVALYPTSYAWLLERFPDDAVRLREKVAGGEVVTERGEPITPGTPYRPRGFLFLYRDPPADEPAVPFEPEILHRDDDLLVVDKPHFLATMPRGRWIRNTVLVRLRASLDLPELSPVHRLDRPTAGVLVLTVRREVRGAYQMLFQERQVRKVYEAVAPLPRLRSLSVDDGGRGAADADGADHANGGCGAAEANGAAGDPPSDADVIRRLADGQAVTIRSRIEKHRGTAPAQELPGEPNAESLITLVARDDARGLGRYRLEPRTGKTHQLRLHMASLGVPILHDPFWPVLREDAADDFDRPLQLLARSLEFRDPLTGDPRRFESRLSLGEFAAP</sequence>
<dbReference type="PANTHER" id="PTHR21600:SF84">
    <property type="entry name" value="PSEUDOURIDINE SYNTHASE RSUA_RLUA-LIKE DOMAIN-CONTAINING PROTEIN"/>
    <property type="match status" value="1"/>
</dbReference>
<evidence type="ECO:0000256" key="1">
    <source>
        <dbReference type="ARBA" id="ARBA00000073"/>
    </source>
</evidence>
<dbReference type="SUPFAM" id="SSF55120">
    <property type="entry name" value="Pseudouridine synthase"/>
    <property type="match status" value="1"/>
</dbReference>
<organism evidence="6 7">
    <name type="scientific">Myceligenerans indicum</name>
    <dbReference type="NCBI Taxonomy" id="2593663"/>
    <lineage>
        <taxon>Bacteria</taxon>
        <taxon>Bacillati</taxon>
        <taxon>Actinomycetota</taxon>
        <taxon>Actinomycetes</taxon>
        <taxon>Micrococcales</taxon>
        <taxon>Promicromonosporaceae</taxon>
        <taxon>Myceligenerans</taxon>
    </lineage>
</organism>
<dbReference type="EMBL" id="JABBYC010000003">
    <property type="protein sequence ID" value="MBL0885330.1"/>
    <property type="molecule type" value="Genomic_DNA"/>
</dbReference>
<reference evidence="6 7" key="1">
    <citation type="journal article" date="2021" name="Arch. Microbiol.">
        <title>Myceligenerans indicum sp. nov., an actinobacterium isolated from mangrove sediment of Sundarbans, India.</title>
        <authorList>
            <person name="Asha K."/>
            <person name="Bhadury P."/>
        </authorList>
    </citation>
    <scope>NUCLEOTIDE SEQUENCE [LARGE SCALE GENOMIC DNA]</scope>
    <source>
        <strain evidence="6 7">I2</strain>
    </source>
</reference>
<dbReference type="RefSeq" id="WP_201845176.1">
    <property type="nucleotide sequence ID" value="NZ_JABBYC010000003.1"/>
</dbReference>
<dbReference type="InterPro" id="IPR050188">
    <property type="entry name" value="RluA_PseudoU_synthase"/>
</dbReference>
<evidence type="ECO:0000313" key="7">
    <source>
        <dbReference type="Proteomes" id="UP000675409"/>
    </source>
</evidence>
<keyword evidence="7" id="KW-1185">Reference proteome</keyword>
<gene>
    <name evidence="6" type="ORF">HGK34_03365</name>
</gene>
<proteinExistence type="predicted"/>
<evidence type="ECO:0000256" key="2">
    <source>
        <dbReference type="ARBA" id="ARBA00031870"/>
    </source>
</evidence>
<dbReference type="Gene3D" id="3.30.2350.10">
    <property type="entry name" value="Pseudouridine synthase"/>
    <property type="match status" value="1"/>
</dbReference>
<dbReference type="PANTHER" id="PTHR21600">
    <property type="entry name" value="MITOCHONDRIAL RNA PSEUDOURIDINE SYNTHASE"/>
    <property type="match status" value="1"/>
</dbReference>
<dbReference type="InterPro" id="IPR006145">
    <property type="entry name" value="PsdUridine_synth_RsuA/RluA"/>
</dbReference>
<dbReference type="InterPro" id="IPR006224">
    <property type="entry name" value="PsdUridine_synth_RluA-like_CS"/>
</dbReference>
<protein>
    <recommendedName>
        <fullName evidence="2">RNA pseudouridylate synthase</fullName>
    </recommendedName>
    <alternativeName>
        <fullName evidence="3">RNA-uridine isomerase</fullName>
    </alternativeName>
</protein>
<comment type="caution">
    <text evidence="6">The sequence shown here is derived from an EMBL/GenBank/DDBJ whole genome shotgun (WGS) entry which is preliminary data.</text>
</comment>
<feature type="region of interest" description="Disordered" evidence="4">
    <location>
        <begin position="189"/>
        <end position="222"/>
    </location>
</feature>
<dbReference type="Pfam" id="PF00849">
    <property type="entry name" value="PseudoU_synth_2"/>
    <property type="match status" value="1"/>
</dbReference>
<evidence type="ECO:0000313" key="6">
    <source>
        <dbReference type="EMBL" id="MBL0885330.1"/>
    </source>
</evidence>
<dbReference type="InterPro" id="IPR020103">
    <property type="entry name" value="PsdUridine_synth_cat_dom_sf"/>
</dbReference>
<dbReference type="PROSITE" id="PS01129">
    <property type="entry name" value="PSI_RLU"/>
    <property type="match status" value="1"/>
</dbReference>
<name>A0ABS1LGH0_9MICO</name>